<dbReference type="Pfam" id="PF00722">
    <property type="entry name" value="Glyco_hydro_16"/>
    <property type="match status" value="1"/>
</dbReference>
<feature type="chain" id="PRO_5001590749" evidence="2">
    <location>
        <begin position="21"/>
        <end position="259"/>
    </location>
</feature>
<dbReference type="Gene3D" id="2.60.120.200">
    <property type="match status" value="1"/>
</dbReference>
<dbReference type="OrthoDB" id="9809583at2"/>
<dbReference type="EMBL" id="HG934468">
    <property type="protein sequence ID" value="CDN32442.1"/>
    <property type="molecule type" value="Genomic_DNA"/>
</dbReference>
<proteinExistence type="inferred from homology"/>
<keyword evidence="5" id="KW-1185">Reference proteome</keyword>
<comment type="similarity">
    <text evidence="1">Belongs to the glycosyl hydrolase 16 family.</text>
</comment>
<organism evidence="4 5">
    <name type="scientific">Mucinivorans hirudinis</name>
    <dbReference type="NCBI Taxonomy" id="1433126"/>
    <lineage>
        <taxon>Bacteria</taxon>
        <taxon>Pseudomonadati</taxon>
        <taxon>Bacteroidota</taxon>
        <taxon>Bacteroidia</taxon>
        <taxon>Bacteroidales</taxon>
        <taxon>Rikenellaceae</taxon>
        <taxon>Mucinivorans</taxon>
    </lineage>
</organism>
<reference evidence="4 5" key="1">
    <citation type="journal article" date="2015" name="Genome Announc.">
        <title>Complete Genome Sequence of the Novel Leech Symbiont Mucinivorans hirudinis M3T.</title>
        <authorList>
            <person name="Nelson M.C."/>
            <person name="Bomar L."/>
            <person name="Graf J."/>
        </authorList>
    </citation>
    <scope>NUCLEOTIDE SEQUENCE [LARGE SCALE GENOMIC DNA]</scope>
    <source>
        <strain evidence="5">M3</strain>
    </source>
</reference>
<dbReference type="PANTHER" id="PTHR10963">
    <property type="entry name" value="GLYCOSYL HYDROLASE-RELATED"/>
    <property type="match status" value="1"/>
</dbReference>
<name>A0A060RA37_9BACT</name>
<dbReference type="KEGG" id="rbc:BN938_2371"/>
<evidence type="ECO:0000256" key="2">
    <source>
        <dbReference type="SAM" id="SignalP"/>
    </source>
</evidence>
<feature type="domain" description="GH16" evidence="3">
    <location>
        <begin position="42"/>
        <end position="259"/>
    </location>
</feature>
<gene>
    <name evidence="4" type="ORF">BN938_2371</name>
</gene>
<feature type="signal peptide" evidence="2">
    <location>
        <begin position="1"/>
        <end position="20"/>
    </location>
</feature>
<protein>
    <submittedName>
        <fullName evidence="4">Beta-glucanase</fullName>
    </submittedName>
</protein>
<evidence type="ECO:0000313" key="5">
    <source>
        <dbReference type="Proteomes" id="UP000027616"/>
    </source>
</evidence>
<dbReference type="InterPro" id="IPR000757">
    <property type="entry name" value="Beta-glucanase-like"/>
</dbReference>
<evidence type="ECO:0000313" key="4">
    <source>
        <dbReference type="EMBL" id="CDN32442.1"/>
    </source>
</evidence>
<dbReference type="GO" id="GO:0004553">
    <property type="term" value="F:hydrolase activity, hydrolyzing O-glycosyl compounds"/>
    <property type="evidence" value="ECO:0007669"/>
    <property type="project" value="InterPro"/>
</dbReference>
<dbReference type="InterPro" id="IPR013320">
    <property type="entry name" value="ConA-like_dom_sf"/>
</dbReference>
<dbReference type="HOGENOM" id="CLU_019533_0_1_10"/>
<evidence type="ECO:0000259" key="3">
    <source>
        <dbReference type="PROSITE" id="PS51762"/>
    </source>
</evidence>
<sequence>MKKILLPFLALILALGCASTLEEPKFVLVWEENFEGNEIDWSIWSKIPRGPSDWNNYMSDYDSLYAVKNGNLILRGINNHTQKSDSAKFLTGGVYTKNKKVFGLGRVEVRAKLGSAKGYWPAFWMLPEKANWPLGGEIDIMEHLNYDNVAYQTLHSNYTFNLKIKEPKPGSVAAINKDDYNIYAVEKYQDSICFFVNGKKTLTYPRIAAEAEKEQFPFCDEPYYLLLDSQLGGNWVGKVDPATLPVEMHIDWVKFYELR</sequence>
<dbReference type="CDD" id="cd08023">
    <property type="entry name" value="GH16_laminarinase_like"/>
    <property type="match status" value="1"/>
</dbReference>
<dbReference type="AlphaFoldDB" id="A0A060RA37"/>
<dbReference type="InterPro" id="IPR050546">
    <property type="entry name" value="Glycosyl_Hydrlase_16"/>
</dbReference>
<dbReference type="PROSITE" id="PS51762">
    <property type="entry name" value="GH16_2"/>
    <property type="match status" value="1"/>
</dbReference>
<dbReference type="STRING" id="1433126.BN938_2371"/>
<evidence type="ECO:0000256" key="1">
    <source>
        <dbReference type="ARBA" id="ARBA00006865"/>
    </source>
</evidence>
<dbReference type="GO" id="GO:0005975">
    <property type="term" value="P:carbohydrate metabolic process"/>
    <property type="evidence" value="ECO:0007669"/>
    <property type="project" value="InterPro"/>
</dbReference>
<dbReference type="eggNOG" id="COG2273">
    <property type="taxonomic scope" value="Bacteria"/>
</dbReference>
<dbReference type="Proteomes" id="UP000027616">
    <property type="component" value="Chromosome I"/>
</dbReference>
<accession>A0A060RA37</accession>
<dbReference type="PROSITE" id="PS51257">
    <property type="entry name" value="PROKAR_LIPOPROTEIN"/>
    <property type="match status" value="1"/>
</dbReference>
<dbReference type="PANTHER" id="PTHR10963:SF55">
    <property type="entry name" value="GLYCOSIDE HYDROLASE FAMILY 16 PROTEIN"/>
    <property type="match status" value="1"/>
</dbReference>
<keyword evidence="2" id="KW-0732">Signal</keyword>
<dbReference type="SUPFAM" id="SSF49899">
    <property type="entry name" value="Concanavalin A-like lectins/glucanases"/>
    <property type="match status" value="1"/>
</dbReference>